<dbReference type="AlphaFoldDB" id="A0A0F7SM54"/>
<name>A0A0F7SM54_PHARH</name>
<dbReference type="GO" id="GO:0003729">
    <property type="term" value="F:mRNA binding"/>
    <property type="evidence" value="ECO:0007669"/>
    <property type="project" value="InterPro"/>
</dbReference>
<dbReference type="InterPro" id="IPR035979">
    <property type="entry name" value="RBD_domain_sf"/>
</dbReference>
<proteinExistence type="predicted"/>
<evidence type="ECO:0000256" key="3">
    <source>
        <dbReference type="SAM" id="MobiDB-lite"/>
    </source>
</evidence>
<organism evidence="5">
    <name type="scientific">Phaffia rhodozyma</name>
    <name type="common">Yeast</name>
    <name type="synonym">Xanthophyllomyces dendrorhous</name>
    <dbReference type="NCBI Taxonomy" id="264483"/>
    <lineage>
        <taxon>Eukaryota</taxon>
        <taxon>Fungi</taxon>
        <taxon>Dikarya</taxon>
        <taxon>Basidiomycota</taxon>
        <taxon>Agaricomycotina</taxon>
        <taxon>Tremellomycetes</taxon>
        <taxon>Cystofilobasidiales</taxon>
        <taxon>Mrakiaceae</taxon>
        <taxon>Phaffia</taxon>
    </lineage>
</organism>
<evidence type="ECO:0000256" key="2">
    <source>
        <dbReference type="PROSITE-ProRule" id="PRU00176"/>
    </source>
</evidence>
<reference evidence="5" key="1">
    <citation type="submission" date="2014-08" db="EMBL/GenBank/DDBJ databases">
        <authorList>
            <person name="Sharma Rahul"/>
            <person name="Thines Marco"/>
        </authorList>
    </citation>
    <scope>NUCLEOTIDE SEQUENCE</scope>
</reference>
<dbReference type="InterPro" id="IPR000504">
    <property type="entry name" value="RRM_dom"/>
</dbReference>
<dbReference type="SUPFAM" id="SSF54928">
    <property type="entry name" value="RNA-binding domain, RBD"/>
    <property type="match status" value="1"/>
</dbReference>
<evidence type="ECO:0000256" key="1">
    <source>
        <dbReference type="ARBA" id="ARBA00022884"/>
    </source>
</evidence>
<accession>A0A0F7SM54</accession>
<keyword evidence="1 2" id="KW-0694">RNA-binding</keyword>
<sequence length="246" mass="26968">MNTSGYDLKAWQTYYESQGYDTTTAASYAYYAYQQALAASSAPLAGTSGAAYGGYADSSVASGSTDWYNSTAYNTVANSWDPEAAQQQSAYSAPDPNAAAPEQETGKIKGKRTTVIRKGGGKMWDDPTLAEWDPKWFRLFVSDVSNDCTEKVLTEAFDKYKSFQKARVVKDRLSNKSKYAFLAFSDPEDFLLAWKQMDGKYVGNRPIRLSKATTSVRTVNIGAKKAKMFDNAPKTGIGLADKGRVL</sequence>
<dbReference type="InterPro" id="IPR050825">
    <property type="entry name" value="RBM42_RBP45_47-like"/>
</dbReference>
<dbReference type="InterPro" id="IPR012677">
    <property type="entry name" value="Nucleotide-bd_a/b_plait_sf"/>
</dbReference>
<dbReference type="EMBL" id="LN483345">
    <property type="protein sequence ID" value="CDZ98758.1"/>
    <property type="molecule type" value="Genomic_DNA"/>
</dbReference>
<feature type="region of interest" description="Disordered" evidence="3">
    <location>
        <begin position="84"/>
        <end position="109"/>
    </location>
</feature>
<evidence type="ECO:0000313" key="5">
    <source>
        <dbReference type="EMBL" id="CDZ98758.1"/>
    </source>
</evidence>
<dbReference type="PANTHER" id="PTHR47640">
    <property type="entry name" value="TRNA SELENOCYSTEINE 1-ASSOCIATED PROTEIN 1-RELATED-RELATED"/>
    <property type="match status" value="1"/>
</dbReference>
<dbReference type="SMART" id="SM00360">
    <property type="entry name" value="RRM"/>
    <property type="match status" value="1"/>
</dbReference>
<dbReference type="Pfam" id="PF00076">
    <property type="entry name" value="RRM_1"/>
    <property type="match status" value="1"/>
</dbReference>
<evidence type="ECO:0000259" key="4">
    <source>
        <dbReference type="PROSITE" id="PS50102"/>
    </source>
</evidence>
<dbReference type="PANTHER" id="PTHR47640:SF11">
    <property type="entry name" value="RNA-BINDING PROTEIN 42"/>
    <property type="match status" value="1"/>
</dbReference>
<feature type="domain" description="RRM" evidence="4">
    <location>
        <begin position="137"/>
        <end position="214"/>
    </location>
</feature>
<dbReference type="PROSITE" id="PS50102">
    <property type="entry name" value="RRM"/>
    <property type="match status" value="1"/>
</dbReference>
<protein>
    <submittedName>
        <fullName evidence="5">Rna-binding domain-containing protein</fullName>
    </submittedName>
</protein>
<dbReference type="Gene3D" id="3.30.70.330">
    <property type="match status" value="1"/>
</dbReference>